<organism evidence="2 3">
    <name type="scientific">Pseudorhodoferax aquiterrae</name>
    <dbReference type="NCBI Taxonomy" id="747304"/>
    <lineage>
        <taxon>Bacteria</taxon>
        <taxon>Pseudomonadati</taxon>
        <taxon>Pseudomonadota</taxon>
        <taxon>Betaproteobacteria</taxon>
        <taxon>Burkholderiales</taxon>
        <taxon>Comamonadaceae</taxon>
    </lineage>
</organism>
<protein>
    <recommendedName>
        <fullName evidence="1">Pyridoxamine 5'-phosphate oxidase N-terminal domain-containing protein</fullName>
    </recommendedName>
</protein>
<reference evidence="3" key="1">
    <citation type="journal article" date="2019" name="Int. J. Syst. Evol. Microbiol.">
        <title>The Global Catalogue of Microorganisms (GCM) 10K type strain sequencing project: providing services to taxonomists for standard genome sequencing and annotation.</title>
        <authorList>
            <consortium name="The Broad Institute Genomics Platform"/>
            <consortium name="The Broad Institute Genome Sequencing Center for Infectious Disease"/>
            <person name="Wu L."/>
            <person name="Ma J."/>
        </authorList>
    </citation>
    <scope>NUCLEOTIDE SEQUENCE [LARGE SCALE GENOMIC DNA]</scope>
    <source>
        <strain evidence="3">KCTC 23314</strain>
    </source>
</reference>
<dbReference type="RefSeq" id="WP_189690366.1">
    <property type="nucleotide sequence ID" value="NZ_BMYK01000032.1"/>
</dbReference>
<dbReference type="PANTHER" id="PTHR42815">
    <property type="entry name" value="FAD-BINDING, PUTATIVE (AFU_ORTHOLOGUE AFUA_6G07600)-RELATED"/>
    <property type="match status" value="1"/>
</dbReference>
<dbReference type="InterPro" id="IPR011576">
    <property type="entry name" value="Pyridox_Oxase_N"/>
</dbReference>
<proteinExistence type="predicted"/>
<sequence>MDTTPDPLHTAAQLQALLGPTSPAALHKEIDHVHPLYRRWIEAAPFAVLATSGPGGLDASPRGDAPGFAVVEDAKTLLLPERRGNQRADSLRNILTDPRVALLFLVPGLGETLRVSGSARIRTAPDLLTRFAVQGKRPFCVLEIAVQSVYFQCARAIQRSGLWQTAPPRAQLDLPTPGAILSALTQGGFDGAGYDRELPARQRATLY</sequence>
<evidence type="ECO:0000313" key="2">
    <source>
        <dbReference type="EMBL" id="GHD00527.1"/>
    </source>
</evidence>
<dbReference type="Pfam" id="PF01243">
    <property type="entry name" value="PNPOx_N"/>
    <property type="match status" value="1"/>
</dbReference>
<dbReference type="Gene3D" id="2.30.110.10">
    <property type="entry name" value="Electron Transport, Fmn-binding Protein, Chain A"/>
    <property type="match status" value="1"/>
</dbReference>
<dbReference type="InterPro" id="IPR024029">
    <property type="entry name" value="Pyridox_Oxase_FMN-dep"/>
</dbReference>
<accession>A0ABQ3GBB8</accession>
<name>A0ABQ3GBB8_9BURK</name>
<dbReference type="NCBIfam" id="TIGR04025">
    <property type="entry name" value="PPOX_FMN_DR2398"/>
    <property type="match status" value="1"/>
</dbReference>
<gene>
    <name evidence="2" type="ORF">GCM10007320_58050</name>
</gene>
<dbReference type="SUPFAM" id="SSF50475">
    <property type="entry name" value="FMN-binding split barrel"/>
    <property type="match status" value="1"/>
</dbReference>
<evidence type="ECO:0000259" key="1">
    <source>
        <dbReference type="Pfam" id="PF01243"/>
    </source>
</evidence>
<dbReference type="Proteomes" id="UP000626210">
    <property type="component" value="Unassembled WGS sequence"/>
</dbReference>
<dbReference type="InterPro" id="IPR012349">
    <property type="entry name" value="Split_barrel_FMN-bd"/>
</dbReference>
<dbReference type="PANTHER" id="PTHR42815:SF2">
    <property type="entry name" value="FAD-BINDING, PUTATIVE (AFU_ORTHOLOGUE AFUA_6G07600)-RELATED"/>
    <property type="match status" value="1"/>
</dbReference>
<evidence type="ECO:0000313" key="3">
    <source>
        <dbReference type="Proteomes" id="UP000626210"/>
    </source>
</evidence>
<keyword evidence="3" id="KW-1185">Reference proteome</keyword>
<comment type="caution">
    <text evidence="2">The sequence shown here is derived from an EMBL/GenBank/DDBJ whole genome shotgun (WGS) entry which is preliminary data.</text>
</comment>
<dbReference type="EMBL" id="BMYK01000032">
    <property type="protein sequence ID" value="GHD00527.1"/>
    <property type="molecule type" value="Genomic_DNA"/>
</dbReference>
<feature type="domain" description="Pyridoxamine 5'-phosphate oxidase N-terminal" evidence="1">
    <location>
        <begin position="37"/>
        <end position="153"/>
    </location>
</feature>